<evidence type="ECO:0000256" key="1">
    <source>
        <dbReference type="SAM" id="MobiDB-lite"/>
    </source>
</evidence>
<accession>A0A0L0D7L0</accession>
<feature type="region of interest" description="Disordered" evidence="1">
    <location>
        <begin position="126"/>
        <end position="239"/>
    </location>
</feature>
<proteinExistence type="predicted"/>
<dbReference type="GeneID" id="25563299"/>
<feature type="compositionally biased region" description="Basic and acidic residues" evidence="1">
    <location>
        <begin position="78"/>
        <end position="103"/>
    </location>
</feature>
<feature type="compositionally biased region" description="Low complexity" evidence="1">
    <location>
        <begin position="213"/>
        <end position="229"/>
    </location>
</feature>
<feature type="region of interest" description="Disordered" evidence="1">
    <location>
        <begin position="73"/>
        <end position="108"/>
    </location>
</feature>
<organism evidence="2 3">
    <name type="scientific">Thecamonas trahens ATCC 50062</name>
    <dbReference type="NCBI Taxonomy" id="461836"/>
    <lineage>
        <taxon>Eukaryota</taxon>
        <taxon>Apusozoa</taxon>
        <taxon>Apusomonadida</taxon>
        <taxon>Apusomonadidae</taxon>
        <taxon>Thecamonas</taxon>
    </lineage>
</organism>
<name>A0A0L0D7L0_THETB</name>
<feature type="region of interest" description="Disordered" evidence="1">
    <location>
        <begin position="1"/>
        <end position="34"/>
    </location>
</feature>
<feature type="compositionally biased region" description="Low complexity" evidence="1">
    <location>
        <begin position="180"/>
        <end position="204"/>
    </location>
</feature>
<gene>
    <name evidence="2" type="ORF">AMSG_03722</name>
</gene>
<reference evidence="2 3" key="1">
    <citation type="submission" date="2010-05" db="EMBL/GenBank/DDBJ databases">
        <title>The Genome Sequence of Thecamonas trahens ATCC 50062.</title>
        <authorList>
            <consortium name="The Broad Institute Genome Sequencing Platform"/>
            <person name="Russ C."/>
            <person name="Cuomo C."/>
            <person name="Shea T."/>
            <person name="Young S.K."/>
            <person name="Zeng Q."/>
            <person name="Koehrsen M."/>
            <person name="Haas B."/>
            <person name="Borodovsky M."/>
            <person name="Guigo R."/>
            <person name="Alvarado L."/>
            <person name="Berlin A."/>
            <person name="Bochicchio J."/>
            <person name="Borenstein D."/>
            <person name="Chapman S."/>
            <person name="Chen Z."/>
            <person name="Freedman E."/>
            <person name="Gellesch M."/>
            <person name="Goldberg J."/>
            <person name="Griggs A."/>
            <person name="Gujja S."/>
            <person name="Heilman E."/>
            <person name="Heiman D."/>
            <person name="Hepburn T."/>
            <person name="Howarth C."/>
            <person name="Jen D."/>
            <person name="Larson L."/>
            <person name="Mehta T."/>
            <person name="Park D."/>
            <person name="Pearson M."/>
            <person name="Roberts A."/>
            <person name="Saif S."/>
            <person name="Shenoy N."/>
            <person name="Sisk P."/>
            <person name="Stolte C."/>
            <person name="Sykes S."/>
            <person name="Thomson T."/>
            <person name="Walk T."/>
            <person name="White J."/>
            <person name="Yandava C."/>
            <person name="Burger G."/>
            <person name="Gray M.W."/>
            <person name="Holland P.W.H."/>
            <person name="King N."/>
            <person name="Lang F.B.F."/>
            <person name="Roger A.J."/>
            <person name="Ruiz-Trillo I."/>
            <person name="Lander E."/>
            <person name="Nusbaum C."/>
        </authorList>
    </citation>
    <scope>NUCLEOTIDE SEQUENCE [LARGE SCALE GENOMIC DNA]</scope>
    <source>
        <strain evidence="2 3">ATCC 50062</strain>
    </source>
</reference>
<sequence>MTDTRSEAESEASGHEALSLPSFEQWQASAGEHRRALNLPTGEYEVDELHAALYPETSTPFERALERYNTKRQASIAEAKRREEEEERRKAEEEAAKERRRAGPLDGLFVVQPIAIDSGCYNLSRAKERSRAGQPSARLAAARPPSRAPPRTVASRSASRSAARTPSRSAIRTPSRTALRTPSRAGGPRGAAASPSGSATAASSRGRRRLSSRKAAQGRGPSAASASPRRVSDTSRAFR</sequence>
<keyword evidence="3" id="KW-1185">Reference proteome</keyword>
<dbReference type="RefSeq" id="XP_013759629.1">
    <property type="nucleotide sequence ID" value="XM_013904175.1"/>
</dbReference>
<evidence type="ECO:0000313" key="3">
    <source>
        <dbReference type="Proteomes" id="UP000054408"/>
    </source>
</evidence>
<feature type="compositionally biased region" description="Low complexity" evidence="1">
    <location>
        <begin position="135"/>
        <end position="170"/>
    </location>
</feature>
<feature type="compositionally biased region" description="Basic and acidic residues" evidence="1">
    <location>
        <begin position="1"/>
        <end position="14"/>
    </location>
</feature>
<dbReference type="Proteomes" id="UP000054408">
    <property type="component" value="Unassembled WGS sequence"/>
</dbReference>
<evidence type="ECO:0000313" key="2">
    <source>
        <dbReference type="EMBL" id="KNC47288.1"/>
    </source>
</evidence>
<dbReference type="EMBL" id="GL349446">
    <property type="protein sequence ID" value="KNC47288.1"/>
    <property type="molecule type" value="Genomic_DNA"/>
</dbReference>
<protein>
    <submittedName>
        <fullName evidence="2">Uncharacterized protein</fullName>
    </submittedName>
</protein>
<dbReference type="AlphaFoldDB" id="A0A0L0D7L0"/>